<dbReference type="GO" id="GO:0032259">
    <property type="term" value="P:methylation"/>
    <property type="evidence" value="ECO:0007669"/>
    <property type="project" value="UniProtKB-KW"/>
</dbReference>
<dbReference type="NCBIfam" id="TIGR04096">
    <property type="entry name" value="dnd_rel_methyl"/>
    <property type="match status" value="1"/>
</dbReference>
<sequence length="690" mass="80063">MLNATEFKQLVKQVPYKKVLPDAIYLHKSALEYAPDKLNKFIYAVATALKINEQEWDLVKLAKNTFRLSLLHYPDFFNESYPALKTAITIDLEKLSHRITQYQQQDNPPILHRKETMISPEHECYNTFKSITEEGEQAGLYEKPRLIGFQQTWLRLIEKKGYHLIDGRLFPNASGQQQEEKTGIEREKTAIVRHELSAPMKQLAKHGYLSGEYTVFDYGCGRGDDLRELEAHGIDALGWDPNFRPEDERVKSDIVNLGFVINVIEDQDERIAALLSAWELTEKLLVVSAMLGNEQTTSQFKAYKDGVITSRNTFQKYFDQSELKHYLERVVDEVPIAVAPGIFYLFRDKIEEQRFLTKRHRRHHQWQQLTTPTPVSETQARLLITTNLPLFEDYWLHCLQLGRIPAAPEFSQSDQLKHLAGSPRKAFKLAESYFDANEFQQAQALKREDLLVYFALSQFDKRKTYVSLPDELKRDAKYFFTQYQQAHEEAKALLFSIANTELIEEACIAAHKTLPASVLNQGHSLILHKQWLVMLPAILRVYVGAAAQLYGELEPIDLVKIHITSGKVSFMIYDDFENSAVPFLVERIKVKMMEQDIDFFDYVEPLRQPPLLCKGNYLAPEHHLYLKQSRFDKRLAKLLQISTDIDTNMPRIEYEQLLNKHFKKVNNYSLITNIRNPENQLVQTKSISKS</sequence>
<name>A0ABS8W7F5_9GAMM</name>
<keyword evidence="2" id="KW-1185">Reference proteome</keyword>
<protein>
    <submittedName>
        <fullName evidence="1">DNA phosphorothioation-associated putative methyltransferase</fullName>
    </submittedName>
</protein>
<keyword evidence="1" id="KW-0489">Methyltransferase</keyword>
<organism evidence="1 2">
    <name type="scientific">Motilimonas cestriensis</name>
    <dbReference type="NCBI Taxonomy" id="2742685"/>
    <lineage>
        <taxon>Bacteria</taxon>
        <taxon>Pseudomonadati</taxon>
        <taxon>Pseudomonadota</taxon>
        <taxon>Gammaproteobacteria</taxon>
        <taxon>Alteromonadales</taxon>
        <taxon>Alteromonadales genera incertae sedis</taxon>
        <taxon>Motilimonas</taxon>
    </lineage>
</organism>
<dbReference type="RefSeq" id="WP_233052424.1">
    <property type="nucleotide sequence ID" value="NZ_JAIMJA010000007.1"/>
</dbReference>
<gene>
    <name evidence="1" type="ORF">K6Y31_08810</name>
</gene>
<evidence type="ECO:0000313" key="1">
    <source>
        <dbReference type="EMBL" id="MCE2594914.1"/>
    </source>
</evidence>
<accession>A0ABS8W7F5</accession>
<keyword evidence="1" id="KW-0808">Transferase</keyword>
<dbReference type="Proteomes" id="UP001201273">
    <property type="component" value="Unassembled WGS sequence"/>
</dbReference>
<dbReference type="InterPro" id="IPR024019">
    <property type="entry name" value="CHP04096"/>
</dbReference>
<dbReference type="GO" id="GO:0008168">
    <property type="term" value="F:methyltransferase activity"/>
    <property type="evidence" value="ECO:0007669"/>
    <property type="project" value="UniProtKB-KW"/>
</dbReference>
<comment type="caution">
    <text evidence="1">The sequence shown here is derived from an EMBL/GenBank/DDBJ whole genome shotgun (WGS) entry which is preliminary data.</text>
</comment>
<evidence type="ECO:0000313" key="2">
    <source>
        <dbReference type="Proteomes" id="UP001201273"/>
    </source>
</evidence>
<reference evidence="1 2" key="1">
    <citation type="journal article" date="2022" name="Environ. Microbiol. Rep.">
        <title>Eco-phylogenetic analyses reveal divergent evolution of vitamin B12 metabolism in the marine bacterial family 'Psychromonadaceae'.</title>
        <authorList>
            <person name="Jin X."/>
            <person name="Yang Y."/>
            <person name="Cao H."/>
            <person name="Gao B."/>
            <person name="Zhao Z."/>
        </authorList>
    </citation>
    <scope>NUCLEOTIDE SEQUENCE [LARGE SCALE GENOMIC DNA]</scope>
    <source>
        <strain evidence="1 2">MKS20</strain>
    </source>
</reference>
<proteinExistence type="predicted"/>
<dbReference type="EMBL" id="JAIMJA010000007">
    <property type="protein sequence ID" value="MCE2594914.1"/>
    <property type="molecule type" value="Genomic_DNA"/>
</dbReference>